<proteinExistence type="predicted"/>
<gene>
    <name evidence="1" type="ORF">HDF15_000743</name>
</gene>
<comment type="caution">
    <text evidence="1">The sequence shown here is derived from an EMBL/GenBank/DDBJ whole genome shotgun (WGS) entry which is preliminary data.</text>
</comment>
<sequence>MQAFDFGFSVAISLEVPYLFRRGSAFLVWSTPDRVDPKRFN</sequence>
<evidence type="ECO:0000313" key="1">
    <source>
        <dbReference type="EMBL" id="MBB5062413.1"/>
    </source>
</evidence>
<accession>A0A7W7ZMF7</accession>
<name>A0A7W7ZMF7_9BACT</name>
<protein>
    <submittedName>
        <fullName evidence="1">Uncharacterized protein</fullName>
    </submittedName>
</protein>
<dbReference type="Proteomes" id="UP000584867">
    <property type="component" value="Unassembled WGS sequence"/>
</dbReference>
<dbReference type="AlphaFoldDB" id="A0A7W7ZMF7"/>
<evidence type="ECO:0000313" key="2">
    <source>
        <dbReference type="Proteomes" id="UP000584867"/>
    </source>
</evidence>
<organism evidence="1 2">
    <name type="scientific">Granulicella mallensis</name>
    <dbReference type="NCBI Taxonomy" id="940614"/>
    <lineage>
        <taxon>Bacteria</taxon>
        <taxon>Pseudomonadati</taxon>
        <taxon>Acidobacteriota</taxon>
        <taxon>Terriglobia</taxon>
        <taxon>Terriglobales</taxon>
        <taxon>Acidobacteriaceae</taxon>
        <taxon>Granulicella</taxon>
    </lineage>
</organism>
<reference evidence="1 2" key="1">
    <citation type="submission" date="2020-08" db="EMBL/GenBank/DDBJ databases">
        <title>Genomic Encyclopedia of Type Strains, Phase IV (KMG-V): Genome sequencing to study the core and pangenomes of soil and plant-associated prokaryotes.</title>
        <authorList>
            <person name="Whitman W."/>
        </authorList>
    </citation>
    <scope>NUCLEOTIDE SEQUENCE [LARGE SCALE GENOMIC DNA]</scope>
    <source>
        <strain evidence="1 2">X5P3</strain>
    </source>
</reference>
<dbReference type="EMBL" id="JACHIO010000003">
    <property type="protein sequence ID" value="MBB5062413.1"/>
    <property type="molecule type" value="Genomic_DNA"/>
</dbReference>